<comment type="caution">
    <text evidence="3">The sequence shown here is derived from an EMBL/GenBank/DDBJ whole genome shotgun (WGS) entry which is preliminary data.</text>
</comment>
<feature type="compositionally biased region" description="Polar residues" evidence="1">
    <location>
        <begin position="258"/>
        <end position="287"/>
    </location>
</feature>
<feature type="compositionally biased region" description="Polar residues" evidence="1">
    <location>
        <begin position="335"/>
        <end position="354"/>
    </location>
</feature>
<reference evidence="3" key="1">
    <citation type="submission" date="2020-11" db="EMBL/GenBank/DDBJ databases">
        <authorList>
            <consortium name="DOE Joint Genome Institute"/>
            <person name="Ahrendt S."/>
            <person name="Riley R."/>
            <person name="Andreopoulos W."/>
            <person name="Labutti K."/>
            <person name="Pangilinan J."/>
            <person name="Ruiz-Duenas F.J."/>
            <person name="Barrasa J.M."/>
            <person name="Sanchez-Garcia M."/>
            <person name="Camarero S."/>
            <person name="Miyauchi S."/>
            <person name="Serrano A."/>
            <person name="Linde D."/>
            <person name="Babiker R."/>
            <person name="Drula E."/>
            <person name="Ayuso-Fernandez I."/>
            <person name="Pacheco R."/>
            <person name="Padilla G."/>
            <person name="Ferreira P."/>
            <person name="Barriuso J."/>
            <person name="Kellner H."/>
            <person name="Castanera R."/>
            <person name="Alfaro M."/>
            <person name="Ramirez L."/>
            <person name="Pisabarro A.G."/>
            <person name="Kuo A."/>
            <person name="Tritt A."/>
            <person name="Lipzen A."/>
            <person name="He G."/>
            <person name="Yan M."/>
            <person name="Ng V."/>
            <person name="Cullen D."/>
            <person name="Martin F."/>
            <person name="Rosso M.-N."/>
            <person name="Henrissat B."/>
            <person name="Hibbett D."/>
            <person name="Martinez A.T."/>
            <person name="Grigoriev I.V."/>
        </authorList>
    </citation>
    <scope>NUCLEOTIDE SEQUENCE</scope>
    <source>
        <strain evidence="3">AH 40177</strain>
    </source>
</reference>
<keyword evidence="4" id="KW-1185">Reference proteome</keyword>
<feature type="transmembrane region" description="Helical" evidence="2">
    <location>
        <begin position="81"/>
        <end position="100"/>
    </location>
</feature>
<proteinExistence type="predicted"/>
<protein>
    <submittedName>
        <fullName evidence="3">Uncharacterized protein</fullName>
    </submittedName>
</protein>
<evidence type="ECO:0000313" key="4">
    <source>
        <dbReference type="Proteomes" id="UP000772434"/>
    </source>
</evidence>
<dbReference type="Proteomes" id="UP000772434">
    <property type="component" value="Unassembled WGS sequence"/>
</dbReference>
<keyword evidence="2" id="KW-0472">Membrane</keyword>
<feature type="region of interest" description="Disordered" evidence="1">
    <location>
        <begin position="258"/>
        <end position="354"/>
    </location>
</feature>
<accession>A0A9P5PV63</accession>
<feature type="transmembrane region" description="Helical" evidence="2">
    <location>
        <begin position="112"/>
        <end position="136"/>
    </location>
</feature>
<evidence type="ECO:0000256" key="2">
    <source>
        <dbReference type="SAM" id="Phobius"/>
    </source>
</evidence>
<feature type="transmembrane region" description="Helical" evidence="2">
    <location>
        <begin position="48"/>
        <end position="69"/>
    </location>
</feature>
<dbReference type="AlphaFoldDB" id="A0A9P5PV63"/>
<evidence type="ECO:0000256" key="1">
    <source>
        <dbReference type="SAM" id="MobiDB-lite"/>
    </source>
</evidence>
<dbReference type="EMBL" id="JADNRY010000046">
    <property type="protein sequence ID" value="KAF9069913.1"/>
    <property type="molecule type" value="Genomic_DNA"/>
</dbReference>
<keyword evidence="2" id="KW-0812">Transmembrane</keyword>
<gene>
    <name evidence="3" type="ORF">BDP27DRAFT_665040</name>
</gene>
<dbReference type="OrthoDB" id="2666783at2759"/>
<feature type="transmembrane region" description="Helical" evidence="2">
    <location>
        <begin position="12"/>
        <end position="36"/>
    </location>
</feature>
<sequence length="492" mass="52215">MSTHAVSVFKAFRVLVLALCSVLSIGCTTILSIFLSREWDNFDHVSRIIVVALTSVHGLGAVMLYLMIVTRLNVRLDALRVSIYLSVVIGGAVLLTIGRARLPCTNSGIGHICGPATLSVMIASFVISGCLIFYSFGLSIIACTIPGALLAKAPSDILEGETTSVNSQTRLIPSAQRAESQAFLKDRHDNSLPKDDRPALAHARSHIPQPLNLEGTERRPVFSYTVTTPKSVSSSISQSQESTYTSIRHPYAMYTESPTSSAWSYSQPSTPLSAQSNSTSGSRSTGYPISPSPVPSMRRAARRDQSPLARSESALSYQHGGIPNPFAGPTPVPSTPGTISGSQNGSPNLSLSFGNQGFPLPPSYGVSGWSSYTDEYLRSVTPPPSTPRSLIPGVPIAKRSLPSVVSPRKSVSFGSAAANLHSMGLPSPPPIAARLPPHPDLQAHLVSAPSQGSEIVIPSTPGRLTPTSAKTFRSQLLPADIPHWELGDHADE</sequence>
<keyword evidence="2" id="KW-1133">Transmembrane helix</keyword>
<name>A0A9P5PV63_9AGAR</name>
<evidence type="ECO:0000313" key="3">
    <source>
        <dbReference type="EMBL" id="KAF9069913.1"/>
    </source>
</evidence>
<organism evidence="3 4">
    <name type="scientific">Rhodocollybia butyracea</name>
    <dbReference type="NCBI Taxonomy" id="206335"/>
    <lineage>
        <taxon>Eukaryota</taxon>
        <taxon>Fungi</taxon>
        <taxon>Dikarya</taxon>
        <taxon>Basidiomycota</taxon>
        <taxon>Agaricomycotina</taxon>
        <taxon>Agaricomycetes</taxon>
        <taxon>Agaricomycetidae</taxon>
        <taxon>Agaricales</taxon>
        <taxon>Marasmiineae</taxon>
        <taxon>Omphalotaceae</taxon>
        <taxon>Rhodocollybia</taxon>
    </lineage>
</organism>